<evidence type="ECO:0000313" key="2">
    <source>
        <dbReference type="Proteomes" id="UP001058860"/>
    </source>
</evidence>
<dbReference type="EMBL" id="CP088295">
    <property type="protein sequence ID" value="UUY01678.1"/>
    <property type="molecule type" value="Genomic_DNA"/>
</dbReference>
<organism evidence="1 2">
    <name type="scientific">Svornostia abyssi</name>
    <dbReference type="NCBI Taxonomy" id="2898438"/>
    <lineage>
        <taxon>Bacteria</taxon>
        <taxon>Bacillati</taxon>
        <taxon>Actinomycetota</taxon>
        <taxon>Thermoleophilia</taxon>
        <taxon>Solirubrobacterales</taxon>
        <taxon>Baekduiaceae</taxon>
        <taxon>Svornostia</taxon>
    </lineage>
</organism>
<name>A0ABY5PAF4_9ACTN</name>
<keyword evidence="2" id="KW-1185">Reference proteome</keyword>
<dbReference type="RefSeq" id="WP_353862230.1">
    <property type="nucleotide sequence ID" value="NZ_CP088295.1"/>
</dbReference>
<proteinExistence type="predicted"/>
<protein>
    <submittedName>
        <fullName evidence="1">Uncharacterized protein</fullName>
    </submittedName>
</protein>
<evidence type="ECO:0000313" key="1">
    <source>
        <dbReference type="EMBL" id="UUY01678.1"/>
    </source>
</evidence>
<dbReference type="Proteomes" id="UP001058860">
    <property type="component" value="Chromosome"/>
</dbReference>
<reference evidence="2" key="1">
    <citation type="submission" date="2021-11" db="EMBL/GenBank/DDBJ databases">
        <title>Cultivation dependent microbiological survey of springs from the worlds oldest radium mine currently devoted to the extraction of radon-saturated water.</title>
        <authorList>
            <person name="Kapinusova G."/>
            <person name="Smrhova T."/>
            <person name="Strejcek M."/>
            <person name="Suman J."/>
            <person name="Jani K."/>
            <person name="Pajer P."/>
            <person name="Uhlik O."/>
        </authorList>
    </citation>
    <scope>NUCLEOTIDE SEQUENCE [LARGE SCALE GENOMIC DNA]</scope>
    <source>
        <strain evidence="2">J379</strain>
    </source>
</reference>
<sequence>MPLPANPQPQTLQYVTVYDNRDAGGFAGSKPVSQPENFRCAFDKAQGEQAADEG</sequence>
<accession>A0ABY5PAF4</accession>
<gene>
    <name evidence="1" type="ORF">LRS13_13170</name>
</gene>